<accession>A0A916K0M2</accession>
<dbReference type="EMBL" id="CAJVAS010000008">
    <property type="protein sequence ID" value="CAG7621442.1"/>
    <property type="molecule type" value="Genomic_DNA"/>
</dbReference>
<keyword evidence="2" id="KW-1185">Reference proteome</keyword>
<dbReference type="Proteomes" id="UP000693672">
    <property type="component" value="Unassembled WGS sequence"/>
</dbReference>
<protein>
    <submittedName>
        <fullName evidence="1">Uncharacterized protein</fullName>
    </submittedName>
</protein>
<dbReference type="AlphaFoldDB" id="A0A916K0M2"/>
<sequence>MQLGWQPQISGNYRLPEKARANGMPFGWDHLRIVQVYIGIFHFLDDARVL</sequence>
<gene>
    <name evidence="1" type="ORF">PAESOLCIP111_02341</name>
</gene>
<proteinExistence type="predicted"/>
<evidence type="ECO:0000313" key="2">
    <source>
        <dbReference type="Proteomes" id="UP000693672"/>
    </source>
</evidence>
<name>A0A916K0M2_9BACL</name>
<evidence type="ECO:0000313" key="1">
    <source>
        <dbReference type="EMBL" id="CAG7621442.1"/>
    </source>
</evidence>
<organism evidence="1 2">
    <name type="scientific">Paenibacillus solanacearum</name>
    <dbReference type="NCBI Taxonomy" id="2048548"/>
    <lineage>
        <taxon>Bacteria</taxon>
        <taxon>Bacillati</taxon>
        <taxon>Bacillota</taxon>
        <taxon>Bacilli</taxon>
        <taxon>Bacillales</taxon>
        <taxon>Paenibacillaceae</taxon>
        <taxon>Paenibacillus</taxon>
    </lineage>
</organism>
<comment type="caution">
    <text evidence="1">The sequence shown here is derived from an EMBL/GenBank/DDBJ whole genome shotgun (WGS) entry which is preliminary data.</text>
</comment>
<reference evidence="1" key="1">
    <citation type="submission" date="2021-06" db="EMBL/GenBank/DDBJ databases">
        <authorList>
            <person name="Criscuolo A."/>
        </authorList>
    </citation>
    <scope>NUCLEOTIDE SEQUENCE</scope>
    <source>
        <strain evidence="1">CIP111600</strain>
    </source>
</reference>